<keyword evidence="4" id="KW-0067">ATP-binding</keyword>
<evidence type="ECO:0000256" key="3">
    <source>
        <dbReference type="ARBA" id="ARBA00022777"/>
    </source>
</evidence>
<sequence>MEGLRQDDPARIGEYVTLARLDPSAEAHLVPERRYLARTADGARTVLVSLPPRGADPARWAAEAQWAGRLTQPGFWPVTQLGGSAAFPWHASPYRPVLPLTAALAAHGGPLPERTVRLVGAALAEALASAHVLGVAHGGICPAAVLLTAYGPLLGCFGAARALAPDGTRRAGVPGLDAGCLAPEAAAGHPVSPAGDVHALGAVLAYLATGHTVPERDEIPPALRGPIAACLSRDPAGRPAPAQVLAELAPGAAYGTHTAGTEPLPLPGRVVAALSDQSVRVLTLELPAEVR</sequence>
<reference evidence="5" key="1">
    <citation type="journal article" date="2014" name="Int. J. Syst. Evol. Microbiol.">
        <title>Complete genome sequence of Corynebacterium casei LMG S-19264T (=DSM 44701T), isolated from a smear-ripened cheese.</title>
        <authorList>
            <consortium name="US DOE Joint Genome Institute (JGI-PGF)"/>
            <person name="Walter F."/>
            <person name="Albersmeier A."/>
            <person name="Kalinowski J."/>
            <person name="Ruckert C."/>
        </authorList>
    </citation>
    <scope>NUCLEOTIDE SEQUENCE</scope>
    <source>
        <strain evidence="5">JCM 4477</strain>
    </source>
</reference>
<dbReference type="RefSeq" id="WP_190204499.1">
    <property type="nucleotide sequence ID" value="NZ_BNBI01000005.1"/>
</dbReference>
<organism evidence="5 6">
    <name type="scientific">Streptomyces fumanus</name>
    <dbReference type="NCBI Taxonomy" id="67302"/>
    <lineage>
        <taxon>Bacteria</taxon>
        <taxon>Bacillati</taxon>
        <taxon>Actinomycetota</taxon>
        <taxon>Actinomycetes</taxon>
        <taxon>Kitasatosporales</taxon>
        <taxon>Streptomycetaceae</taxon>
        <taxon>Streptomyces</taxon>
    </lineage>
</organism>
<keyword evidence="6" id="KW-1185">Reference proteome</keyword>
<evidence type="ECO:0000256" key="2">
    <source>
        <dbReference type="ARBA" id="ARBA00022741"/>
    </source>
</evidence>
<accession>A0A919E165</accession>
<dbReference type="PANTHER" id="PTHR43289:SF34">
    <property type="entry name" value="SERINE_THREONINE-PROTEIN KINASE YBDM-RELATED"/>
    <property type="match status" value="1"/>
</dbReference>
<reference evidence="5" key="2">
    <citation type="submission" date="2020-09" db="EMBL/GenBank/DDBJ databases">
        <authorList>
            <person name="Sun Q."/>
            <person name="Ohkuma M."/>
        </authorList>
    </citation>
    <scope>NUCLEOTIDE SEQUENCE</scope>
    <source>
        <strain evidence="5">JCM 4477</strain>
    </source>
</reference>
<comment type="caution">
    <text evidence="5">The sequence shown here is derived from an EMBL/GenBank/DDBJ whole genome shotgun (WGS) entry which is preliminary data.</text>
</comment>
<dbReference type="PANTHER" id="PTHR43289">
    <property type="entry name" value="MITOGEN-ACTIVATED PROTEIN KINASE KINASE KINASE 20-RELATED"/>
    <property type="match status" value="1"/>
</dbReference>
<proteinExistence type="predicted"/>
<dbReference type="AlphaFoldDB" id="A0A919E165"/>
<dbReference type="GO" id="GO:0005524">
    <property type="term" value="F:ATP binding"/>
    <property type="evidence" value="ECO:0007669"/>
    <property type="project" value="UniProtKB-KW"/>
</dbReference>
<dbReference type="Gene3D" id="1.10.510.10">
    <property type="entry name" value="Transferase(Phosphotransferase) domain 1"/>
    <property type="match status" value="1"/>
</dbReference>
<name>A0A919E165_9ACTN</name>
<evidence type="ECO:0000256" key="1">
    <source>
        <dbReference type="ARBA" id="ARBA00022679"/>
    </source>
</evidence>
<evidence type="ECO:0000313" key="5">
    <source>
        <dbReference type="EMBL" id="GHF01194.1"/>
    </source>
</evidence>
<evidence type="ECO:0000313" key="6">
    <source>
        <dbReference type="Proteomes" id="UP000630718"/>
    </source>
</evidence>
<dbReference type="GO" id="GO:0004674">
    <property type="term" value="F:protein serine/threonine kinase activity"/>
    <property type="evidence" value="ECO:0007669"/>
    <property type="project" value="TreeGrafter"/>
</dbReference>
<evidence type="ECO:0008006" key="7">
    <source>
        <dbReference type="Google" id="ProtNLM"/>
    </source>
</evidence>
<dbReference type="Proteomes" id="UP000630718">
    <property type="component" value="Unassembled WGS sequence"/>
</dbReference>
<dbReference type="EMBL" id="BNBI01000005">
    <property type="protein sequence ID" value="GHF01194.1"/>
    <property type="molecule type" value="Genomic_DNA"/>
</dbReference>
<keyword evidence="2" id="KW-0547">Nucleotide-binding</keyword>
<keyword evidence="1" id="KW-0808">Transferase</keyword>
<evidence type="ECO:0000256" key="4">
    <source>
        <dbReference type="ARBA" id="ARBA00022840"/>
    </source>
</evidence>
<keyword evidence="3" id="KW-0418">Kinase</keyword>
<dbReference type="SUPFAM" id="SSF56112">
    <property type="entry name" value="Protein kinase-like (PK-like)"/>
    <property type="match status" value="1"/>
</dbReference>
<gene>
    <name evidence="5" type="ORF">GCM10018772_27490</name>
</gene>
<protein>
    <recommendedName>
        <fullName evidence="7">Serine/threonine protein kinase</fullName>
    </recommendedName>
</protein>
<dbReference type="InterPro" id="IPR011009">
    <property type="entry name" value="Kinase-like_dom_sf"/>
</dbReference>